<gene>
    <name evidence="3" type="ORF">EOD73_01760</name>
</gene>
<keyword evidence="3" id="KW-0032">Aminotransferase</keyword>
<reference evidence="3 4" key="1">
    <citation type="submission" date="2019-01" db="EMBL/GenBank/DDBJ databases">
        <authorList>
            <person name="Chen W.-M."/>
        </authorList>
    </citation>
    <scope>NUCLEOTIDE SEQUENCE [LARGE SCALE GENOMIC DNA]</scope>
    <source>
        <strain evidence="3 4">CCP-18</strain>
    </source>
</reference>
<dbReference type="Pfam" id="PF01041">
    <property type="entry name" value="DegT_DnrJ_EryC1"/>
    <property type="match status" value="1"/>
</dbReference>
<proteinExistence type="inferred from homology"/>
<dbReference type="AlphaFoldDB" id="A0A437LQV4"/>
<evidence type="ECO:0000256" key="2">
    <source>
        <dbReference type="SAM" id="MobiDB-lite"/>
    </source>
</evidence>
<keyword evidence="4" id="KW-1185">Reference proteome</keyword>
<dbReference type="InterPro" id="IPR015424">
    <property type="entry name" value="PyrdxlP-dep_Trfase"/>
</dbReference>
<keyword evidence="3" id="KW-0808">Transferase</keyword>
<dbReference type="GO" id="GO:0008483">
    <property type="term" value="F:transaminase activity"/>
    <property type="evidence" value="ECO:0007669"/>
    <property type="project" value="UniProtKB-KW"/>
</dbReference>
<dbReference type="OrthoDB" id="9804264at2"/>
<dbReference type="Proteomes" id="UP000288587">
    <property type="component" value="Unassembled WGS sequence"/>
</dbReference>
<feature type="compositionally biased region" description="Basic and acidic residues" evidence="2">
    <location>
        <begin position="270"/>
        <end position="290"/>
    </location>
</feature>
<comment type="caution">
    <text evidence="3">The sequence shown here is derived from an EMBL/GenBank/DDBJ whole genome shotgun (WGS) entry which is preliminary data.</text>
</comment>
<feature type="region of interest" description="Disordered" evidence="2">
    <location>
        <begin position="260"/>
        <end position="296"/>
    </location>
</feature>
<organism evidence="3 4">
    <name type="scientific">Inhella crocodyli</name>
    <dbReference type="NCBI Taxonomy" id="2499851"/>
    <lineage>
        <taxon>Bacteria</taxon>
        <taxon>Pseudomonadati</taxon>
        <taxon>Pseudomonadota</taxon>
        <taxon>Betaproteobacteria</taxon>
        <taxon>Burkholderiales</taxon>
        <taxon>Sphaerotilaceae</taxon>
        <taxon>Inhella</taxon>
    </lineage>
</organism>
<evidence type="ECO:0000313" key="4">
    <source>
        <dbReference type="Proteomes" id="UP000288587"/>
    </source>
</evidence>
<comment type="similarity">
    <text evidence="1">Belongs to the DegT/DnrJ/EryC1 family.</text>
</comment>
<evidence type="ECO:0000256" key="1">
    <source>
        <dbReference type="RuleBase" id="RU004508"/>
    </source>
</evidence>
<dbReference type="Gene3D" id="3.40.640.10">
    <property type="entry name" value="Type I PLP-dependent aspartate aminotransferase-like (Major domain)"/>
    <property type="match status" value="1"/>
</dbReference>
<keyword evidence="1" id="KW-0663">Pyridoxal phosphate</keyword>
<name>A0A437LQV4_9BURK</name>
<evidence type="ECO:0000313" key="3">
    <source>
        <dbReference type="EMBL" id="RVT87774.1"/>
    </source>
</evidence>
<accession>A0A437LQV4</accession>
<dbReference type="SUPFAM" id="SSF53383">
    <property type="entry name" value="PLP-dependent transferases"/>
    <property type="match status" value="1"/>
</dbReference>
<dbReference type="InterPro" id="IPR000653">
    <property type="entry name" value="DegT/StrS_aminotransferase"/>
</dbReference>
<dbReference type="InterPro" id="IPR015421">
    <property type="entry name" value="PyrdxlP-dep_Trfase_major"/>
</dbReference>
<protein>
    <submittedName>
        <fullName evidence="3">DegT/DnrJ/EryC1/StrS aminotransferase family protein</fullName>
    </submittedName>
</protein>
<sequence>MDRPPTSAVPPERGPMGLAAPLAPAIEVVSELAYRVFDPSGLGFPSPTVPVLPWWSESAPAQVPGRFGLIGADRARLHYRRGRYALLEAYRLSGVGPEGALLAPAYHCRTMLDPALRLSATLHLYPLNPDLSPRLEAIDAIVAASPVPVRAMLLTHFFGLLSDARAVAAWCESRGIALVEDCSHALFSARGLSDRLPPGAAGRFAVASPYKLLPCEEEGWLMVRPGDTVPADPKGASLWRELRWVRDLWQRRAAGLRGRAALQDPALPKPADDPPPRRMIRSDRPSAHYEEADEGQASCRLAQTWARRQDPSAAAEARRQAYQAWVQAVAGLAGCRPLRDTLCDDEVPYMFPLVLEAPARQFPRLKRLGLPIWRWDDMAVSDCEVSQAYSEALIHLPCHQSLSGAEQSWLHRQLTRGLETN</sequence>
<dbReference type="EMBL" id="SACM01000001">
    <property type="protein sequence ID" value="RVT87774.1"/>
    <property type="molecule type" value="Genomic_DNA"/>
</dbReference>